<reference evidence="10 11" key="1">
    <citation type="submission" date="2018-08" db="EMBL/GenBank/DDBJ databases">
        <title>The metabolism and importance of syntrophic acetate oxidation coupled to methane or sulfide production in haloalkaline environments.</title>
        <authorList>
            <person name="Timmers P.H.A."/>
            <person name="Vavourakis C.D."/>
            <person name="Sorokin D.Y."/>
            <person name="Sinninghe Damste J.S."/>
            <person name="Muyzer G."/>
            <person name="Stams A.J.M."/>
            <person name="Plugge C.M."/>
        </authorList>
    </citation>
    <scope>NUCLEOTIDE SEQUENCE [LARGE SCALE GENOMIC DNA]</scope>
    <source>
        <strain evidence="10">MSAO_Arc3</strain>
    </source>
</reference>
<dbReference type="RefSeq" id="WP_259135754.1">
    <property type="nucleotide sequence ID" value="NZ_JANUCS010000025.1"/>
</dbReference>
<dbReference type="Pfam" id="PF02687">
    <property type="entry name" value="FtsX"/>
    <property type="match status" value="1"/>
</dbReference>
<evidence type="ECO:0000313" key="10">
    <source>
        <dbReference type="EMBL" id="RQD91870.1"/>
    </source>
</evidence>
<evidence type="ECO:0000256" key="3">
    <source>
        <dbReference type="ARBA" id="ARBA00022692"/>
    </source>
</evidence>
<feature type="transmembrane region" description="Helical" evidence="7">
    <location>
        <begin position="280"/>
        <end position="305"/>
    </location>
</feature>
<gene>
    <name evidence="10" type="ORF">D5R95_00875</name>
</gene>
<evidence type="ECO:0000256" key="4">
    <source>
        <dbReference type="ARBA" id="ARBA00022989"/>
    </source>
</evidence>
<evidence type="ECO:0000256" key="6">
    <source>
        <dbReference type="ARBA" id="ARBA00038076"/>
    </source>
</evidence>
<comment type="caution">
    <text evidence="10">The sequence shown here is derived from an EMBL/GenBank/DDBJ whole genome shotgun (WGS) entry which is preliminary data.</text>
</comment>
<dbReference type="InterPro" id="IPR050250">
    <property type="entry name" value="Macrolide_Exporter_MacB"/>
</dbReference>
<feature type="transmembrane region" description="Helical" evidence="7">
    <location>
        <begin position="20"/>
        <end position="42"/>
    </location>
</feature>
<dbReference type="AlphaFoldDB" id="A0A424Z4G1"/>
<protein>
    <submittedName>
        <fullName evidence="10">FtsX-like permease family protein</fullName>
    </submittedName>
</protein>
<feature type="transmembrane region" description="Helical" evidence="7">
    <location>
        <begin position="363"/>
        <end position="387"/>
    </location>
</feature>
<evidence type="ECO:0000259" key="9">
    <source>
        <dbReference type="Pfam" id="PF12704"/>
    </source>
</evidence>
<dbReference type="PANTHER" id="PTHR30572:SF4">
    <property type="entry name" value="ABC TRANSPORTER PERMEASE YTRF"/>
    <property type="match status" value="1"/>
</dbReference>
<comment type="similarity">
    <text evidence="6">Belongs to the ABC-4 integral membrane protein family.</text>
</comment>
<sequence>MIKLKDSLMLALGSINSAKLRSALTTLGIIIGVAAVVANVSLGASFNQYFTDELGEIGDNFIIIFSDERNLFGDSQLDVIKRTPGVVGVSPIKQQTAEVTFMSTSRQVNIQGTTQDYADVANIQLASGNYLSDKNQFVAVVGDEIANERFDRRINTRNSIDISLRRTDGTVVTQTFRVVGVIDSPDSEFVQSGAEPDTRIFIPISVMNQMLDETDYGGFSAKTATAEEVRTVSDEIDRNIARSVGVSARNIDDDDVKPYSIFNQADIVEQLDEVSNALTVLITSVALIALLVGSIGIMNIMLVTVTERTKEIGLMKSLGFTYTDLLSLFIVEAIIIGVIGGIFGTLLGLAGSFAVELYLDLPHLFPVTLIVAGFMISVVIGLIAGIYPANKAAKMNPVDALRQN</sequence>
<keyword evidence="5 7" id="KW-0472">Membrane</keyword>
<dbReference type="GO" id="GO:0022857">
    <property type="term" value="F:transmembrane transporter activity"/>
    <property type="evidence" value="ECO:0007669"/>
    <property type="project" value="TreeGrafter"/>
</dbReference>
<evidence type="ECO:0000256" key="7">
    <source>
        <dbReference type="SAM" id="Phobius"/>
    </source>
</evidence>
<evidence type="ECO:0000313" key="11">
    <source>
        <dbReference type="Proteomes" id="UP000284763"/>
    </source>
</evidence>
<name>A0A424Z4G1_9EURY</name>
<feature type="domain" description="ABC3 transporter permease C-terminal" evidence="8">
    <location>
        <begin position="284"/>
        <end position="397"/>
    </location>
</feature>
<dbReference type="PANTHER" id="PTHR30572">
    <property type="entry name" value="MEMBRANE COMPONENT OF TRANSPORTER-RELATED"/>
    <property type="match status" value="1"/>
</dbReference>
<dbReference type="Proteomes" id="UP000284763">
    <property type="component" value="Unassembled WGS sequence"/>
</dbReference>
<evidence type="ECO:0000256" key="5">
    <source>
        <dbReference type="ARBA" id="ARBA00023136"/>
    </source>
</evidence>
<organism evidence="10 11">
    <name type="scientific">Methanosalsum natronophilum</name>
    <dbReference type="NCBI Taxonomy" id="768733"/>
    <lineage>
        <taxon>Archaea</taxon>
        <taxon>Methanobacteriati</taxon>
        <taxon>Methanobacteriota</taxon>
        <taxon>Stenosarchaea group</taxon>
        <taxon>Methanomicrobia</taxon>
        <taxon>Methanosarcinales</taxon>
        <taxon>Methanosarcinaceae</taxon>
        <taxon>Methanosalsum</taxon>
    </lineage>
</organism>
<feature type="domain" description="MacB-like periplasmic core" evidence="9">
    <location>
        <begin position="22"/>
        <end position="237"/>
    </location>
</feature>
<keyword evidence="4 7" id="KW-1133">Transmembrane helix</keyword>
<accession>A0A424Z4G1</accession>
<dbReference type="InterPro" id="IPR003838">
    <property type="entry name" value="ABC3_permease_C"/>
</dbReference>
<proteinExistence type="inferred from homology"/>
<evidence type="ECO:0000256" key="1">
    <source>
        <dbReference type="ARBA" id="ARBA00004651"/>
    </source>
</evidence>
<keyword evidence="3 7" id="KW-0812">Transmembrane</keyword>
<dbReference type="EMBL" id="QZAB01000065">
    <property type="protein sequence ID" value="RQD91870.1"/>
    <property type="molecule type" value="Genomic_DNA"/>
</dbReference>
<keyword evidence="2" id="KW-1003">Cell membrane</keyword>
<dbReference type="GO" id="GO:0005886">
    <property type="term" value="C:plasma membrane"/>
    <property type="evidence" value="ECO:0007669"/>
    <property type="project" value="UniProtKB-SubCell"/>
</dbReference>
<comment type="subcellular location">
    <subcellularLocation>
        <location evidence="1">Cell membrane</location>
        <topology evidence="1">Multi-pass membrane protein</topology>
    </subcellularLocation>
</comment>
<evidence type="ECO:0000256" key="2">
    <source>
        <dbReference type="ARBA" id="ARBA00022475"/>
    </source>
</evidence>
<evidence type="ECO:0000259" key="8">
    <source>
        <dbReference type="Pfam" id="PF02687"/>
    </source>
</evidence>
<dbReference type="Pfam" id="PF12704">
    <property type="entry name" value="MacB_PCD"/>
    <property type="match status" value="1"/>
</dbReference>
<feature type="transmembrane region" description="Helical" evidence="7">
    <location>
        <begin position="325"/>
        <end position="351"/>
    </location>
</feature>
<dbReference type="InterPro" id="IPR025857">
    <property type="entry name" value="MacB_PCD"/>
</dbReference>